<dbReference type="EnsemblPlants" id="KQL24177">
    <property type="protein sequence ID" value="KQL24177"/>
    <property type="gene ID" value="SETIT_033323mg"/>
</dbReference>
<feature type="compositionally biased region" description="Polar residues" evidence="1">
    <location>
        <begin position="1"/>
        <end position="13"/>
    </location>
</feature>
<dbReference type="EMBL" id="AGNK02001018">
    <property type="status" value="NOT_ANNOTATED_CDS"/>
    <property type="molecule type" value="Genomic_DNA"/>
</dbReference>
<dbReference type="Proteomes" id="UP000004995">
    <property type="component" value="Unassembled WGS sequence"/>
</dbReference>
<feature type="compositionally biased region" description="Pro residues" evidence="1">
    <location>
        <begin position="56"/>
        <end position="80"/>
    </location>
</feature>
<feature type="region of interest" description="Disordered" evidence="1">
    <location>
        <begin position="1"/>
        <end position="94"/>
    </location>
</feature>
<reference evidence="3" key="1">
    <citation type="journal article" date="2012" name="Nat. Biotechnol.">
        <title>Reference genome sequence of the model plant Setaria.</title>
        <authorList>
            <person name="Bennetzen J.L."/>
            <person name="Schmutz J."/>
            <person name="Wang H."/>
            <person name="Percifield R."/>
            <person name="Hawkins J."/>
            <person name="Pontaroli A.C."/>
            <person name="Estep M."/>
            <person name="Feng L."/>
            <person name="Vaughn J.N."/>
            <person name="Grimwood J."/>
            <person name="Jenkins J."/>
            <person name="Barry K."/>
            <person name="Lindquist E."/>
            <person name="Hellsten U."/>
            <person name="Deshpande S."/>
            <person name="Wang X."/>
            <person name="Wu X."/>
            <person name="Mitros T."/>
            <person name="Triplett J."/>
            <person name="Yang X."/>
            <person name="Ye C.Y."/>
            <person name="Mauro-Herrera M."/>
            <person name="Wang L."/>
            <person name="Li P."/>
            <person name="Sharma M."/>
            <person name="Sharma R."/>
            <person name="Ronald P.C."/>
            <person name="Panaud O."/>
            <person name="Kellogg E.A."/>
            <person name="Brutnell T.P."/>
            <person name="Doust A.N."/>
            <person name="Tuskan G.A."/>
            <person name="Rokhsar D."/>
            <person name="Devos K.M."/>
        </authorList>
    </citation>
    <scope>NUCLEOTIDE SEQUENCE [LARGE SCALE GENOMIC DNA]</scope>
    <source>
        <strain evidence="3">cv. Yugu1</strain>
    </source>
</reference>
<feature type="compositionally biased region" description="Low complexity" evidence="1">
    <location>
        <begin position="14"/>
        <end position="25"/>
    </location>
</feature>
<sequence length="175" mass="18547">MASPATQHGSTADPSAAFRSSRSPSVMPSAPRTGRPASCTGVAAARPAPSSTSSPSPSPLPNRLPRPVPLPPPPRPPTMPTRPSRSAAREQGKLTEHWEMVVSALPFGSFLALGWRSAEQQREGLEIHPLPHLLQRQGRGGPLPPSTARLPGCAHHPFAPHRLAHTSAPGRRRRG</sequence>
<feature type="compositionally biased region" description="Basic residues" evidence="1">
    <location>
        <begin position="158"/>
        <end position="175"/>
    </location>
</feature>
<evidence type="ECO:0000256" key="1">
    <source>
        <dbReference type="SAM" id="MobiDB-lite"/>
    </source>
</evidence>
<accession>K4A370</accession>
<dbReference type="InParanoid" id="K4A370"/>
<feature type="compositionally biased region" description="Low complexity" evidence="1">
    <location>
        <begin position="43"/>
        <end position="55"/>
    </location>
</feature>
<dbReference type="AlphaFoldDB" id="K4A370"/>
<protein>
    <submittedName>
        <fullName evidence="2">Uncharacterized protein</fullName>
    </submittedName>
</protein>
<proteinExistence type="predicted"/>
<keyword evidence="3" id="KW-1185">Reference proteome</keyword>
<organism evidence="2 3">
    <name type="scientific">Setaria italica</name>
    <name type="common">Foxtail millet</name>
    <name type="synonym">Panicum italicum</name>
    <dbReference type="NCBI Taxonomy" id="4555"/>
    <lineage>
        <taxon>Eukaryota</taxon>
        <taxon>Viridiplantae</taxon>
        <taxon>Streptophyta</taxon>
        <taxon>Embryophyta</taxon>
        <taxon>Tracheophyta</taxon>
        <taxon>Spermatophyta</taxon>
        <taxon>Magnoliopsida</taxon>
        <taxon>Liliopsida</taxon>
        <taxon>Poales</taxon>
        <taxon>Poaceae</taxon>
        <taxon>PACMAD clade</taxon>
        <taxon>Panicoideae</taxon>
        <taxon>Panicodae</taxon>
        <taxon>Paniceae</taxon>
        <taxon>Cenchrinae</taxon>
        <taxon>Setaria</taxon>
    </lineage>
</organism>
<name>K4A370_SETIT</name>
<dbReference type="Gramene" id="KQL24177">
    <property type="protein sequence ID" value="KQL24177"/>
    <property type="gene ID" value="SETIT_033323mg"/>
</dbReference>
<evidence type="ECO:0000313" key="3">
    <source>
        <dbReference type="Proteomes" id="UP000004995"/>
    </source>
</evidence>
<feature type="region of interest" description="Disordered" evidence="1">
    <location>
        <begin position="131"/>
        <end position="175"/>
    </location>
</feature>
<dbReference type="HOGENOM" id="CLU_1535124_0_0_1"/>
<reference evidence="2" key="2">
    <citation type="submission" date="2018-08" db="UniProtKB">
        <authorList>
            <consortium name="EnsemblPlants"/>
        </authorList>
    </citation>
    <scope>IDENTIFICATION</scope>
    <source>
        <strain evidence="2">Yugu1</strain>
    </source>
</reference>
<evidence type="ECO:0000313" key="2">
    <source>
        <dbReference type="EnsemblPlants" id="KQL24177"/>
    </source>
</evidence>